<dbReference type="OrthoDB" id="3233413at2"/>
<evidence type="ECO:0000313" key="2">
    <source>
        <dbReference type="Proteomes" id="UP000216871"/>
    </source>
</evidence>
<dbReference type="EMBL" id="MWWW01000006">
    <property type="protein sequence ID" value="OZG60626.1"/>
    <property type="molecule type" value="Genomic_DNA"/>
</dbReference>
<dbReference type="Proteomes" id="UP000216871">
    <property type="component" value="Unassembled WGS sequence"/>
</dbReference>
<evidence type="ECO:0000313" key="1">
    <source>
        <dbReference type="EMBL" id="OZG60626.1"/>
    </source>
</evidence>
<proteinExistence type="predicted"/>
<organism evidence="1 2">
    <name type="scientific">Bifidobacterium myosotis</name>
    <dbReference type="NCBI Taxonomy" id="1630166"/>
    <lineage>
        <taxon>Bacteria</taxon>
        <taxon>Bacillati</taxon>
        <taxon>Actinomycetota</taxon>
        <taxon>Actinomycetes</taxon>
        <taxon>Bifidobacteriales</taxon>
        <taxon>Bifidobacteriaceae</taxon>
        <taxon>Bifidobacterium</taxon>
    </lineage>
</organism>
<name>A0A261FP79_9BIFI</name>
<protein>
    <submittedName>
        <fullName evidence="1">Uncharacterized protein</fullName>
    </submittedName>
</protein>
<comment type="caution">
    <text evidence="1">The sequence shown here is derived from an EMBL/GenBank/DDBJ whole genome shotgun (WGS) entry which is preliminary data.</text>
</comment>
<reference evidence="1 2" key="1">
    <citation type="journal article" date="2017" name="BMC Genomics">
        <title>Comparative genomic and phylogenomic analyses of the Bifidobacteriaceae family.</title>
        <authorList>
            <person name="Lugli G.A."/>
            <person name="Milani C."/>
            <person name="Turroni F."/>
            <person name="Duranti S."/>
            <person name="Mancabelli L."/>
            <person name="Mangifesta M."/>
            <person name="Ferrario C."/>
            <person name="Modesto M."/>
            <person name="Mattarelli P."/>
            <person name="Jiri K."/>
            <person name="van Sinderen D."/>
            <person name="Ventura M."/>
        </authorList>
    </citation>
    <scope>NUCLEOTIDE SEQUENCE [LARGE SCALE GENOMIC DNA]</scope>
    <source>
        <strain evidence="1 2">DSM 100196</strain>
    </source>
</reference>
<sequence>MNTYNDDLFLRNQPLPALPDGNPSVFSTCRCAVYKLTDQDLISRHYASTITASDNAATAIARSQIVEWTGNTADWFRSTLDRTAYTIKMLAEDVEITRRLAMES</sequence>
<accession>A0A261FP79</accession>
<gene>
    <name evidence="1" type="ORF">BMYO_0757</name>
</gene>
<keyword evidence="2" id="KW-1185">Reference proteome</keyword>
<dbReference type="AlphaFoldDB" id="A0A261FP79"/>
<dbReference type="RefSeq" id="WP_094667234.1">
    <property type="nucleotide sequence ID" value="NZ_MWWW01000006.1"/>
</dbReference>